<dbReference type="Gene3D" id="3.90.70.10">
    <property type="entry name" value="Cysteine proteinases"/>
    <property type="match status" value="1"/>
</dbReference>
<dbReference type="RefSeq" id="WP_011834521.1">
    <property type="nucleotide sequence ID" value="NZ_AZSI01000004.1"/>
</dbReference>
<reference evidence="4 5" key="1">
    <citation type="submission" date="2014-06" db="EMBL/GenBank/DDBJ databases">
        <title>Draft genome sequence of the putrescine producing strain Lactococcus lactis subsp cremoris GE214.</title>
        <authorList>
            <person name="Ladero V."/>
            <person name="Linares D.M."/>
            <person name="del Rio B."/>
            <person name="Mayo B."/>
            <person name="Martin M.C."/>
            <person name="Fernandez M."/>
            <person name="Alvarez M.A."/>
        </authorList>
    </citation>
    <scope>NUCLEOTIDE SEQUENCE [LARGE SCALE GENOMIC DNA]</scope>
    <source>
        <strain evidence="4 5">GE214</strain>
    </source>
</reference>
<evidence type="ECO:0008006" key="6">
    <source>
        <dbReference type="Google" id="ProtNLM"/>
    </source>
</evidence>
<feature type="domain" description="DUF5648" evidence="3">
    <location>
        <begin position="30"/>
        <end position="156"/>
    </location>
</feature>
<dbReference type="PATRIC" id="fig|1415168.3.peg.220"/>
<protein>
    <recommendedName>
        <fullName evidence="6">Peptidase C39-like domain-containing protein</fullName>
    </recommendedName>
</protein>
<dbReference type="Pfam" id="PF13529">
    <property type="entry name" value="Peptidase_C39_2"/>
    <property type="match status" value="1"/>
</dbReference>
<keyword evidence="1" id="KW-0732">Signal</keyword>
<feature type="chain" id="PRO_5038748096" description="Peptidase C39-like domain-containing protein" evidence="1">
    <location>
        <begin position="24"/>
        <end position="344"/>
    </location>
</feature>
<evidence type="ECO:0000313" key="5">
    <source>
        <dbReference type="Proteomes" id="UP000028401"/>
    </source>
</evidence>
<dbReference type="Pfam" id="PF18885">
    <property type="entry name" value="DUF5648"/>
    <property type="match status" value="1"/>
</dbReference>
<organism evidence="4 5">
    <name type="scientific">Lactococcus cremoris subsp. cremoris GE214</name>
    <dbReference type="NCBI Taxonomy" id="1415168"/>
    <lineage>
        <taxon>Bacteria</taxon>
        <taxon>Bacillati</taxon>
        <taxon>Bacillota</taxon>
        <taxon>Bacilli</taxon>
        <taxon>Lactobacillales</taxon>
        <taxon>Streptococcaceae</taxon>
        <taxon>Lactococcus</taxon>
        <taxon>Lactococcus cremoris subsp. cremoris</taxon>
    </lineage>
</organism>
<dbReference type="EMBL" id="AZSI01000004">
    <property type="protein sequence ID" value="KEY63637.1"/>
    <property type="molecule type" value="Genomic_DNA"/>
</dbReference>
<dbReference type="SMR" id="A0A084AEA8"/>
<evidence type="ECO:0000256" key="1">
    <source>
        <dbReference type="SAM" id="SignalP"/>
    </source>
</evidence>
<dbReference type="Proteomes" id="UP000028401">
    <property type="component" value="Unassembled WGS sequence"/>
</dbReference>
<feature type="domain" description="Peptidase C39-like" evidence="2">
    <location>
        <begin position="178"/>
        <end position="308"/>
    </location>
</feature>
<evidence type="ECO:0000259" key="3">
    <source>
        <dbReference type="Pfam" id="PF18885"/>
    </source>
</evidence>
<dbReference type="AlphaFoldDB" id="A0A084AEA8"/>
<gene>
    <name evidence="4" type="ORF">U725_00210</name>
</gene>
<proteinExistence type="predicted"/>
<evidence type="ECO:0000313" key="4">
    <source>
        <dbReference type="EMBL" id="KEY63637.1"/>
    </source>
</evidence>
<name>A0A084AEA8_LACLC</name>
<dbReference type="InterPro" id="IPR039564">
    <property type="entry name" value="Peptidase_C39-like"/>
</dbReference>
<feature type="signal peptide" evidence="1">
    <location>
        <begin position="1"/>
        <end position="23"/>
    </location>
</feature>
<accession>A0A084AEA8</accession>
<evidence type="ECO:0000259" key="2">
    <source>
        <dbReference type="Pfam" id="PF13529"/>
    </source>
</evidence>
<sequence length="344" mass="38618">MKIKKELLLLLSLTMIGVGTVHAQASTNVPLYRMYNSNSGEHFYTENLYEATSLHNVGWNYEGIESYEPVTGGAPVYRLYNPNAGVHFYTTSAYEKQNLVNRGWRYELIAFVSGGNIPIYRAYNAHNSQHNYTTSAGEQNNLTSLGWSNEGIAFYANAYGNPNDNTISRQPVWHSNFLYQNDPRWANVRVGDSTMAPEGCGPTSIAMILNGYGANYNPVQIARTANQIGNYNNPNIPGDGIDGQTVVKTLNYYGMQMNQITTKEQLINELRSNKPVIYGMEWLYTYPKISHFVVLSGYNNGYTTVHDPLNRITGSNSVERLWAHPSQLSDDWNAGRPAWSVLPK</sequence>
<dbReference type="InterPro" id="IPR043708">
    <property type="entry name" value="DUF5648"/>
</dbReference>
<comment type="caution">
    <text evidence="4">The sequence shown here is derived from an EMBL/GenBank/DDBJ whole genome shotgun (WGS) entry which is preliminary data.</text>
</comment>